<reference evidence="2" key="1">
    <citation type="journal article" date="2011" name="PLoS Biol.">
        <title>Gene gain and loss during evolution of obligate parasitism in the white rust pathogen of Arabidopsis thaliana.</title>
        <authorList>
            <person name="Kemen E."/>
            <person name="Gardiner A."/>
            <person name="Schultz-Larsen T."/>
            <person name="Kemen A.C."/>
            <person name="Balmuth A.L."/>
            <person name="Robert-Seilaniantz A."/>
            <person name="Bailey K."/>
            <person name="Holub E."/>
            <person name="Studholme D.J."/>
            <person name="Maclean D."/>
            <person name="Jones J.D."/>
        </authorList>
    </citation>
    <scope>NUCLEOTIDE SEQUENCE</scope>
</reference>
<sequence length="101" mass="11436">MTCNTISVLFDYARLHWSSVISSSDLTEGMPSRSNQSGSASHKDAPILSDDDWTHHEMGWIFFFFWGLPVVLSSSSDQSNTHQLKDYAVLFQNAVLYFTPE</sequence>
<dbReference type="EMBL" id="FR824150">
    <property type="protein sequence ID" value="CCA20845.1"/>
    <property type="molecule type" value="Genomic_DNA"/>
</dbReference>
<name>F0WHW9_9STRA</name>
<evidence type="ECO:0000313" key="2">
    <source>
        <dbReference type="EMBL" id="CCA20845.1"/>
    </source>
</evidence>
<reference evidence="2" key="2">
    <citation type="submission" date="2011-02" db="EMBL/GenBank/DDBJ databases">
        <authorList>
            <person name="MacLean D."/>
        </authorList>
    </citation>
    <scope>NUCLEOTIDE SEQUENCE</scope>
</reference>
<protein>
    <submittedName>
        <fullName evidence="2">AlNc14C105G6175 protein</fullName>
    </submittedName>
</protein>
<accession>F0WHW9</accession>
<feature type="compositionally biased region" description="Polar residues" evidence="1">
    <location>
        <begin position="24"/>
        <end position="40"/>
    </location>
</feature>
<evidence type="ECO:0000256" key="1">
    <source>
        <dbReference type="SAM" id="MobiDB-lite"/>
    </source>
</evidence>
<gene>
    <name evidence="2" type="primary">AlNc14C105G6175</name>
    <name evidence="2" type="ORF">ALNC14_069880</name>
</gene>
<dbReference type="HOGENOM" id="CLU_2296932_0_0_1"/>
<proteinExistence type="predicted"/>
<feature type="region of interest" description="Disordered" evidence="1">
    <location>
        <begin position="24"/>
        <end position="44"/>
    </location>
</feature>
<organism evidence="2">
    <name type="scientific">Albugo laibachii Nc14</name>
    <dbReference type="NCBI Taxonomy" id="890382"/>
    <lineage>
        <taxon>Eukaryota</taxon>
        <taxon>Sar</taxon>
        <taxon>Stramenopiles</taxon>
        <taxon>Oomycota</taxon>
        <taxon>Peronosporomycetes</taxon>
        <taxon>Albuginales</taxon>
        <taxon>Albuginaceae</taxon>
        <taxon>Albugo</taxon>
    </lineage>
</organism>
<dbReference type="AlphaFoldDB" id="F0WHW9"/>